<dbReference type="Gene3D" id="3.40.630.30">
    <property type="match status" value="1"/>
</dbReference>
<accession>A0AA91V9R6</accession>
<evidence type="ECO:0000259" key="1">
    <source>
        <dbReference type="Pfam" id="PF00583"/>
    </source>
</evidence>
<name>A0AA91V9R6_9BACI</name>
<dbReference type="Proteomes" id="UP000221020">
    <property type="component" value="Unassembled WGS sequence"/>
</dbReference>
<dbReference type="GO" id="GO:0016747">
    <property type="term" value="F:acyltransferase activity, transferring groups other than amino-acyl groups"/>
    <property type="evidence" value="ECO:0007669"/>
    <property type="project" value="InterPro"/>
</dbReference>
<sequence>MNVTLEAVATEQLEILKNFYALYLHDLSEFSPTLHPNENGFFEFDAFKLICTREELIPYFIKYEEKYVGFILFAKVPFTAPKTDFCINDFFLLKPYRGKQIVDQAILEIFKQHMGTYYVAQLKSNSRAVAFWKKFYQKNEIEYQEIEKMDEDDLCLTQTFTVPALFTLSALHDRLLKDN</sequence>
<proteinExistence type="predicted"/>
<dbReference type="Pfam" id="PF00583">
    <property type="entry name" value="Acetyltransf_1"/>
    <property type="match status" value="1"/>
</dbReference>
<dbReference type="InterPro" id="IPR000182">
    <property type="entry name" value="GNAT_dom"/>
</dbReference>
<dbReference type="InterPro" id="IPR016181">
    <property type="entry name" value="Acyl_CoA_acyltransferase"/>
</dbReference>
<protein>
    <submittedName>
        <fullName evidence="2">GNAT family N-acetyltransferase</fullName>
    </submittedName>
</protein>
<dbReference type="AlphaFoldDB" id="A0AA91V9R6"/>
<dbReference type="RefSeq" id="WP_097898970.1">
    <property type="nucleotide sequence ID" value="NZ_NVOR01000077.1"/>
</dbReference>
<gene>
    <name evidence="2" type="ORF">CON65_18990</name>
</gene>
<comment type="caution">
    <text evidence="2">The sequence shown here is derived from an EMBL/GenBank/DDBJ whole genome shotgun (WGS) entry which is preliminary data.</text>
</comment>
<feature type="domain" description="N-acetyltransferase" evidence="1">
    <location>
        <begin position="43"/>
        <end position="135"/>
    </location>
</feature>
<evidence type="ECO:0000313" key="2">
    <source>
        <dbReference type="EMBL" id="PED81112.1"/>
    </source>
</evidence>
<evidence type="ECO:0000313" key="3">
    <source>
        <dbReference type="Proteomes" id="UP000221020"/>
    </source>
</evidence>
<organism evidence="2 3">
    <name type="scientific">Bacillus pseudomycoides</name>
    <dbReference type="NCBI Taxonomy" id="64104"/>
    <lineage>
        <taxon>Bacteria</taxon>
        <taxon>Bacillati</taxon>
        <taxon>Bacillota</taxon>
        <taxon>Bacilli</taxon>
        <taxon>Bacillales</taxon>
        <taxon>Bacillaceae</taxon>
        <taxon>Bacillus</taxon>
        <taxon>Bacillus cereus group</taxon>
    </lineage>
</organism>
<dbReference type="SUPFAM" id="SSF55729">
    <property type="entry name" value="Acyl-CoA N-acyltransferases (Nat)"/>
    <property type="match status" value="1"/>
</dbReference>
<reference evidence="2 3" key="1">
    <citation type="submission" date="2017-09" db="EMBL/GenBank/DDBJ databases">
        <title>Large-scale bioinformatics analysis of Bacillus genomes uncovers conserved roles of natural products in bacterial physiology.</title>
        <authorList>
            <consortium name="Agbiome Team Llc"/>
            <person name="Bleich R.M."/>
            <person name="Grubbs K.J."/>
            <person name="Santa Maria K.C."/>
            <person name="Allen S.E."/>
            <person name="Farag S."/>
            <person name="Shank E.A."/>
            <person name="Bowers A."/>
        </authorList>
    </citation>
    <scope>NUCLEOTIDE SEQUENCE [LARGE SCALE GENOMIC DNA]</scope>
    <source>
        <strain evidence="2 3">AFS092012</strain>
    </source>
</reference>
<dbReference type="EMBL" id="NVOR01000077">
    <property type="protein sequence ID" value="PED81112.1"/>
    <property type="molecule type" value="Genomic_DNA"/>
</dbReference>